<keyword evidence="1" id="KW-1133">Transmembrane helix</keyword>
<keyword evidence="4" id="KW-1185">Reference proteome</keyword>
<dbReference type="InterPro" id="IPR016040">
    <property type="entry name" value="NAD(P)-bd_dom"/>
</dbReference>
<dbReference type="Pfam" id="PF13460">
    <property type="entry name" value="NAD_binding_10"/>
    <property type="match status" value="1"/>
</dbReference>
<dbReference type="EMBL" id="CP063189">
    <property type="protein sequence ID" value="WCZ31609.1"/>
    <property type="molecule type" value="Genomic_DNA"/>
</dbReference>
<dbReference type="PANTHER" id="PTHR12126">
    <property type="entry name" value="NADH-UBIQUINONE OXIDOREDUCTASE 39 KDA SUBUNIT-RELATED"/>
    <property type="match status" value="1"/>
</dbReference>
<dbReference type="Proteomes" id="UP001220064">
    <property type="component" value="Chromosome"/>
</dbReference>
<evidence type="ECO:0000256" key="1">
    <source>
        <dbReference type="SAM" id="Phobius"/>
    </source>
</evidence>
<dbReference type="Pfam" id="PF11066">
    <property type="entry name" value="DUF2867"/>
    <property type="match status" value="1"/>
</dbReference>
<name>A0ABY7U4L1_9CORY</name>
<dbReference type="InterPro" id="IPR021295">
    <property type="entry name" value="DUF2867"/>
</dbReference>
<sequence length="521" mass="58943">MGRMYRHHEVHARHTDRRILVTGATGYVGGRLVPALLDAGFTVRTMSRKLDRLKRFTWFDQVEAVEADFTDTASMEKALDGVDVVYYLVHSMGDNAGNFQKVEEDCANILAQAAQSTGVKQIVYLSGLHPEKERLEDLSTHMSSRARVGRILLDSAVSTIVLRAATLIGSGSASFEIIRHLAERLPLIIGPRGLNNKIEPIGIRDALYYLTKSADLDEPLNRPIDIGCGVVYTYADLMRLYAKERGLWRVVKALPFTLPTDKIAGLWISLFTPVPSSLARPLGESMAEDAVTGDRDIAEYIPDPEGGLADYPLSVRRALWRAENEEVPTSWDESWKYVDKVEDESPADPEWAGQTTYRDDRTLHSDTVTPRQLWQVIEGIGGDNGYYSPEWMWWVRGVMDRVVGGPGLGGRRDRYRLVEGDRVDWWRVERLRRPRLLVLRAEMRVSGRAWLVQEAIPDGDVDDPGVTFRQAALFYPQGLLGLAYWWAVYPFHGLIFPAMARNIMRAARRKSLHPHSDRDRD</sequence>
<dbReference type="Gene3D" id="3.40.50.720">
    <property type="entry name" value="NAD(P)-binding Rossmann-like Domain"/>
    <property type="match status" value="1"/>
</dbReference>
<dbReference type="InterPro" id="IPR036291">
    <property type="entry name" value="NAD(P)-bd_dom_sf"/>
</dbReference>
<proteinExistence type="predicted"/>
<keyword evidence="1" id="KW-0812">Transmembrane</keyword>
<keyword evidence="1" id="KW-0472">Membrane</keyword>
<feature type="domain" description="NAD(P)-binding" evidence="2">
    <location>
        <begin position="23"/>
        <end position="141"/>
    </location>
</feature>
<dbReference type="PANTHER" id="PTHR12126:SF11">
    <property type="entry name" value="NADH DEHYDROGENASE [UBIQUINONE] 1 ALPHA SUBCOMPLEX SUBUNIT 9, MITOCHONDRIAL"/>
    <property type="match status" value="1"/>
</dbReference>
<gene>
    <name evidence="3" type="ORF">CMASS_00710</name>
</gene>
<dbReference type="SUPFAM" id="SSF51735">
    <property type="entry name" value="NAD(P)-binding Rossmann-fold domains"/>
    <property type="match status" value="1"/>
</dbReference>
<evidence type="ECO:0000313" key="3">
    <source>
        <dbReference type="EMBL" id="WCZ31609.1"/>
    </source>
</evidence>
<dbReference type="InterPro" id="IPR051207">
    <property type="entry name" value="ComplexI_NDUFA9_subunit"/>
</dbReference>
<accession>A0ABY7U4L1</accession>
<reference evidence="3 4" key="1">
    <citation type="submission" date="2020-10" db="EMBL/GenBank/DDBJ databases">
        <title>Complete genome sequence of Corynebacterium massiliense DSM 45435, type strain of Corynebacterium massiliense.</title>
        <authorList>
            <person name="Busche T."/>
            <person name="Kalinowski J."/>
            <person name="Ruckert C."/>
        </authorList>
    </citation>
    <scope>NUCLEOTIDE SEQUENCE [LARGE SCALE GENOMIC DNA]</scope>
    <source>
        <strain evidence="3 4">DSM 45435</strain>
    </source>
</reference>
<evidence type="ECO:0000259" key="2">
    <source>
        <dbReference type="Pfam" id="PF13460"/>
    </source>
</evidence>
<protein>
    <submittedName>
        <fullName evidence="3">3 beta-hydroxysteroid dehydrogenase/Delta 5--&gt;4-isomerase</fullName>
    </submittedName>
</protein>
<feature type="transmembrane region" description="Helical" evidence="1">
    <location>
        <begin position="482"/>
        <end position="500"/>
    </location>
</feature>
<evidence type="ECO:0000313" key="4">
    <source>
        <dbReference type="Proteomes" id="UP001220064"/>
    </source>
</evidence>
<organism evidence="3 4">
    <name type="scientific">Corynebacterium massiliense DSM 45435</name>
    <dbReference type="NCBI Taxonomy" id="1121364"/>
    <lineage>
        <taxon>Bacteria</taxon>
        <taxon>Bacillati</taxon>
        <taxon>Actinomycetota</taxon>
        <taxon>Actinomycetes</taxon>
        <taxon>Mycobacteriales</taxon>
        <taxon>Corynebacteriaceae</taxon>
        <taxon>Corynebacterium</taxon>
    </lineage>
</organism>